<dbReference type="STRING" id="933084.A0A067PE22"/>
<dbReference type="HOGENOM" id="CLU_030372_0_0_1"/>
<evidence type="ECO:0000313" key="3">
    <source>
        <dbReference type="Proteomes" id="UP000027265"/>
    </source>
</evidence>
<feature type="compositionally biased region" description="Basic and acidic residues" evidence="1">
    <location>
        <begin position="235"/>
        <end position="258"/>
    </location>
</feature>
<dbReference type="InParanoid" id="A0A067PE22"/>
<name>A0A067PE22_9AGAM</name>
<dbReference type="EMBL" id="KL197735">
    <property type="protein sequence ID" value="KDQ53163.1"/>
    <property type="molecule type" value="Genomic_DNA"/>
</dbReference>
<feature type="compositionally biased region" description="Polar residues" evidence="1">
    <location>
        <begin position="117"/>
        <end position="133"/>
    </location>
</feature>
<feature type="region of interest" description="Disordered" evidence="1">
    <location>
        <begin position="408"/>
        <end position="510"/>
    </location>
</feature>
<gene>
    <name evidence="2" type="ORF">JAAARDRAFT_197651</name>
</gene>
<sequence length="587" mass="61356">MASPSSSATTPSPPLAYMQASTVVPISHTTAGDQPGEQDEREAAVQKFLARAEVSKLTLDLRARLAYASYKAVHKVPHIPIRELEVKTQAASSSRSVPTKRKAGGAASYYNAPTVHSGLSSSFTASPSISQRHGSMAPPPPVSRTSSSGMNGAEPSGGANASQSLYESLLGPPPTKQARTIHNPNAPPVAAPSRTSTMAPSRRTAQPNDNPQSPRARTRAQTYSQGEGNRQQSAARRDERARSSDRPSHKGKERERRLSSRSLEGAGADEVDIKAAATLASILRSSRPSISGSTLSPRSSISAGSDASFSHFAQSSARTTNAFPTAESSFTLRSTTPPPLSQKGMNGTPKNPAPTDTEAADLMLYLATSPSPARARSNKDKDASDMAAFRALSGGGELRAKGRVLFPGAEGDSLPVQGKPLARDDTASFNSISSGGFGSRDHLQPSGVAPDTRRTTPPNNYPGLSAQPTHPVISPTSTISTELNTSRTSSLSSLDPKSLQGPPTPGNVPFNLNDFINVSPSPAAPRKNAGGQFKPGISGLRADVGRKLFDDEQHHVRIIGQGEMKDGGTMLVDQVGGLGAGIDLLKS</sequence>
<accession>A0A067PE22</accession>
<feature type="compositionally biased region" description="Polar residues" evidence="1">
    <location>
        <begin position="283"/>
        <end position="295"/>
    </location>
</feature>
<evidence type="ECO:0000313" key="2">
    <source>
        <dbReference type="EMBL" id="KDQ53163.1"/>
    </source>
</evidence>
<dbReference type="OrthoDB" id="2163387at2759"/>
<feature type="compositionally biased region" description="Low complexity" evidence="1">
    <location>
        <begin position="480"/>
        <end position="499"/>
    </location>
</feature>
<organism evidence="2 3">
    <name type="scientific">Jaapia argillacea MUCL 33604</name>
    <dbReference type="NCBI Taxonomy" id="933084"/>
    <lineage>
        <taxon>Eukaryota</taxon>
        <taxon>Fungi</taxon>
        <taxon>Dikarya</taxon>
        <taxon>Basidiomycota</taxon>
        <taxon>Agaricomycotina</taxon>
        <taxon>Agaricomycetes</taxon>
        <taxon>Agaricomycetidae</taxon>
        <taxon>Jaapiales</taxon>
        <taxon>Jaapiaceae</taxon>
        <taxon>Jaapia</taxon>
    </lineage>
</organism>
<feature type="region of interest" description="Disordered" evidence="1">
    <location>
        <begin position="283"/>
        <end position="384"/>
    </location>
</feature>
<reference evidence="3" key="1">
    <citation type="journal article" date="2014" name="Proc. Natl. Acad. Sci. U.S.A.">
        <title>Extensive sampling of basidiomycete genomes demonstrates inadequacy of the white-rot/brown-rot paradigm for wood decay fungi.</title>
        <authorList>
            <person name="Riley R."/>
            <person name="Salamov A.A."/>
            <person name="Brown D.W."/>
            <person name="Nagy L.G."/>
            <person name="Floudas D."/>
            <person name="Held B.W."/>
            <person name="Levasseur A."/>
            <person name="Lombard V."/>
            <person name="Morin E."/>
            <person name="Otillar R."/>
            <person name="Lindquist E.A."/>
            <person name="Sun H."/>
            <person name="LaButti K.M."/>
            <person name="Schmutz J."/>
            <person name="Jabbour D."/>
            <person name="Luo H."/>
            <person name="Baker S.E."/>
            <person name="Pisabarro A.G."/>
            <person name="Walton J.D."/>
            <person name="Blanchette R.A."/>
            <person name="Henrissat B."/>
            <person name="Martin F."/>
            <person name="Cullen D."/>
            <person name="Hibbett D.S."/>
            <person name="Grigoriev I.V."/>
        </authorList>
    </citation>
    <scope>NUCLEOTIDE SEQUENCE [LARGE SCALE GENOMIC DNA]</scope>
    <source>
        <strain evidence="3">MUCL 33604</strain>
    </source>
</reference>
<protein>
    <submittedName>
        <fullName evidence="2">Uncharacterized protein</fullName>
    </submittedName>
</protein>
<proteinExistence type="predicted"/>
<feature type="compositionally biased region" description="Polar residues" evidence="1">
    <location>
        <begin position="311"/>
        <end position="335"/>
    </location>
</feature>
<keyword evidence="3" id="KW-1185">Reference proteome</keyword>
<dbReference type="Proteomes" id="UP000027265">
    <property type="component" value="Unassembled WGS sequence"/>
</dbReference>
<feature type="region of interest" description="Disordered" evidence="1">
    <location>
        <begin position="86"/>
        <end position="271"/>
    </location>
</feature>
<feature type="compositionally biased region" description="Polar residues" evidence="1">
    <location>
        <begin position="193"/>
        <end position="229"/>
    </location>
</feature>
<feature type="compositionally biased region" description="Low complexity" evidence="1">
    <location>
        <begin position="296"/>
        <end position="310"/>
    </location>
</feature>
<evidence type="ECO:0000256" key="1">
    <source>
        <dbReference type="SAM" id="MobiDB-lite"/>
    </source>
</evidence>
<dbReference type="AlphaFoldDB" id="A0A067PE22"/>